<accession>A0AAU8ACA2</accession>
<gene>
    <name evidence="1" type="ORF">PUP29_05735</name>
</gene>
<evidence type="ECO:0000313" key="1">
    <source>
        <dbReference type="EMBL" id="XCC63415.1"/>
    </source>
</evidence>
<evidence type="ECO:0008006" key="2">
    <source>
        <dbReference type="Google" id="ProtNLM"/>
    </source>
</evidence>
<dbReference type="AlphaFoldDB" id="A0AAU8ACA2"/>
<sequence>MEKVIKIGDKDVRLKANAMQAIIYRREFGRDIMEVQGSIMKMMNFDKAGNATFNLDGIGNLDSVGIVQVIWTMAKAADASVPPLEQWLEQFDAFPIMDVFAETYELILANFISTTRIKNRKAAGSSRRKG</sequence>
<organism evidence="1">
    <name type="scientific">Christensenella massiliensis</name>
    <dbReference type="NCBI Taxonomy" id="1805714"/>
    <lineage>
        <taxon>Bacteria</taxon>
        <taxon>Bacillati</taxon>
        <taxon>Bacillota</taxon>
        <taxon>Clostridia</taxon>
        <taxon>Christensenellales</taxon>
        <taxon>Christensenellaceae</taxon>
        <taxon>Christensenella</taxon>
    </lineage>
</organism>
<name>A0AAU8ACA2_9FIRM</name>
<protein>
    <recommendedName>
        <fullName evidence="2">STAS domain-containing protein</fullName>
    </recommendedName>
</protein>
<dbReference type="EMBL" id="CP117826">
    <property type="protein sequence ID" value="XCC63415.1"/>
    <property type="molecule type" value="Genomic_DNA"/>
</dbReference>
<proteinExistence type="predicted"/>
<reference evidence="1" key="1">
    <citation type="submission" date="2023-02" db="EMBL/GenBank/DDBJ databases">
        <title>Gut commensal Christensenella minuta modulates host metabolism via a new class of secondary bile acids.</title>
        <authorList>
            <person name="Liu C."/>
        </authorList>
    </citation>
    <scope>NUCLEOTIDE SEQUENCE</scope>
    <source>
        <strain evidence="1">CA70</strain>
    </source>
</reference>
<dbReference type="RefSeq" id="WP_353423980.1">
    <property type="nucleotide sequence ID" value="NZ_CP117826.1"/>
</dbReference>